<evidence type="ECO:0000256" key="5">
    <source>
        <dbReference type="SAM" id="MobiDB-lite"/>
    </source>
</evidence>
<keyword evidence="6" id="KW-0472">Membrane</keyword>
<protein>
    <submittedName>
        <fullName evidence="9">Uncharacterized protein LOC105058426</fullName>
    </submittedName>
</protein>
<proteinExistence type="predicted"/>
<keyword evidence="2 4" id="KW-0863">Zinc-finger</keyword>
<keyword evidence="6" id="KW-0812">Transmembrane</keyword>
<dbReference type="Pfam" id="PF16040">
    <property type="entry name" value="APD1-4_N"/>
    <property type="match status" value="1"/>
</dbReference>
<evidence type="ECO:0000256" key="4">
    <source>
        <dbReference type="PROSITE-ProRule" id="PRU00175"/>
    </source>
</evidence>
<dbReference type="Gene3D" id="3.30.40.10">
    <property type="entry name" value="Zinc/RING finger domain, C3HC4 (zinc finger)"/>
    <property type="match status" value="1"/>
</dbReference>
<dbReference type="InterPro" id="IPR032008">
    <property type="entry name" value="APD1-4_N"/>
</dbReference>
<dbReference type="PANTHER" id="PTHR46858">
    <property type="entry name" value="OS05G0521000 PROTEIN"/>
    <property type="match status" value="1"/>
</dbReference>
<dbReference type="RefSeq" id="XP_019707792.1">
    <property type="nucleotide sequence ID" value="XM_019852233.1"/>
</dbReference>
<feature type="transmembrane region" description="Helical" evidence="6">
    <location>
        <begin position="259"/>
        <end position="277"/>
    </location>
</feature>
<dbReference type="SUPFAM" id="SSF57850">
    <property type="entry name" value="RING/U-box"/>
    <property type="match status" value="1"/>
</dbReference>
<organism evidence="8 9">
    <name type="scientific">Elaeis guineensis var. tenera</name>
    <name type="common">Oil palm</name>
    <dbReference type="NCBI Taxonomy" id="51953"/>
    <lineage>
        <taxon>Eukaryota</taxon>
        <taxon>Viridiplantae</taxon>
        <taxon>Streptophyta</taxon>
        <taxon>Embryophyta</taxon>
        <taxon>Tracheophyta</taxon>
        <taxon>Spermatophyta</taxon>
        <taxon>Magnoliopsida</taxon>
        <taxon>Liliopsida</taxon>
        <taxon>Arecaceae</taxon>
        <taxon>Arecoideae</taxon>
        <taxon>Cocoseae</taxon>
        <taxon>Elaeidinae</taxon>
        <taxon>Elaeis</taxon>
    </lineage>
</organism>
<reference evidence="9" key="1">
    <citation type="submission" date="2025-08" db="UniProtKB">
        <authorList>
            <consortium name="RefSeq"/>
        </authorList>
    </citation>
    <scope>IDENTIFICATION</scope>
</reference>
<evidence type="ECO:0000313" key="9">
    <source>
        <dbReference type="RefSeq" id="XP_019707792.1"/>
    </source>
</evidence>
<evidence type="ECO:0000256" key="2">
    <source>
        <dbReference type="ARBA" id="ARBA00022771"/>
    </source>
</evidence>
<dbReference type="GO" id="GO:0061630">
    <property type="term" value="F:ubiquitin protein ligase activity"/>
    <property type="evidence" value="ECO:0007669"/>
    <property type="project" value="TreeGrafter"/>
</dbReference>
<dbReference type="GeneID" id="105058426"/>
<keyword evidence="8" id="KW-1185">Reference proteome</keyword>
<accession>A0A6J0PKZ3</accession>
<dbReference type="Proteomes" id="UP000504607">
    <property type="component" value="Chromosome 1"/>
</dbReference>
<evidence type="ECO:0000313" key="8">
    <source>
        <dbReference type="Proteomes" id="UP000504607"/>
    </source>
</evidence>
<dbReference type="PANTHER" id="PTHR46858:SF6">
    <property type="entry name" value="LIGASE, PUTATIVE-RELATED"/>
    <property type="match status" value="1"/>
</dbReference>
<dbReference type="Pfam" id="PF16041">
    <property type="entry name" value="APD1-4_M"/>
    <property type="match status" value="1"/>
</dbReference>
<dbReference type="Pfam" id="PF13920">
    <property type="entry name" value="zf-C3HC4_3"/>
    <property type="match status" value="1"/>
</dbReference>
<dbReference type="InterPro" id="IPR013083">
    <property type="entry name" value="Znf_RING/FYVE/PHD"/>
</dbReference>
<dbReference type="InterPro" id="IPR001841">
    <property type="entry name" value="Znf_RING"/>
</dbReference>
<evidence type="ECO:0000256" key="6">
    <source>
        <dbReference type="SAM" id="Phobius"/>
    </source>
</evidence>
<evidence type="ECO:0000256" key="1">
    <source>
        <dbReference type="ARBA" id="ARBA00022723"/>
    </source>
</evidence>
<name>A0A6J0PKZ3_ELAGV</name>
<evidence type="ECO:0000259" key="7">
    <source>
        <dbReference type="PROSITE" id="PS50089"/>
    </source>
</evidence>
<dbReference type="PROSITE" id="PS50089">
    <property type="entry name" value="ZF_RING_2"/>
    <property type="match status" value="1"/>
</dbReference>
<keyword evidence="3" id="KW-0862">Zinc</keyword>
<feature type="region of interest" description="Disordered" evidence="5">
    <location>
        <begin position="305"/>
        <end position="330"/>
    </location>
</feature>
<dbReference type="InParanoid" id="A0A6J0PKZ3"/>
<dbReference type="KEGG" id="egu:105058426"/>
<keyword evidence="1" id="KW-0479">Metal-binding</keyword>
<feature type="domain" description="RING-type" evidence="7">
    <location>
        <begin position="337"/>
        <end position="377"/>
    </location>
</feature>
<keyword evidence="6" id="KW-1133">Transmembrane helix</keyword>
<dbReference type="OrthoDB" id="3045089at2759"/>
<dbReference type="AlphaFoldDB" id="A0A6J0PKZ3"/>
<dbReference type="GO" id="GO:0008270">
    <property type="term" value="F:zinc ion binding"/>
    <property type="evidence" value="ECO:0007669"/>
    <property type="project" value="UniProtKB-KW"/>
</dbReference>
<dbReference type="InterPro" id="IPR032010">
    <property type="entry name" value="APD1-4_M"/>
</dbReference>
<gene>
    <name evidence="9" type="primary">LOC105058426</name>
</gene>
<dbReference type="SMART" id="SM00184">
    <property type="entry name" value="RING"/>
    <property type="match status" value="1"/>
</dbReference>
<evidence type="ECO:0000256" key="3">
    <source>
        <dbReference type="ARBA" id="ARBA00022833"/>
    </source>
</evidence>
<dbReference type="GO" id="GO:0016567">
    <property type="term" value="P:protein ubiquitination"/>
    <property type="evidence" value="ECO:0007669"/>
    <property type="project" value="TreeGrafter"/>
</dbReference>
<sequence>MPSHLPYHYHHVPPHRGQRKCARALLPLLVWIWAAVGLRYGCYGKHRLVLGPNSSRMMKTSSLFVEQVQVKDKANQGILLYGFKDRPKLSLETNWTLSKHLFIDSYDRQGFSLWLNKGSRIWMDWEVNHGGESYEDMLVVLIKGEQNLKGLQRYYPGSHFHPGDTGDGNRKAEYTVAEDDTYYFGVVNLTPRTMVMILKVNVTSKIYDISRANNICSTTDGLCKLELHLPSTCYYVLTTPNSDVPITVWQVELSFGARLVSYLVVTGFVIFIAYMVLKYLGACDSEQTLQVQIQTAATETDPILPRKEMPCKYGTNEEEPESSSSSSSEDFYDGKICVICYDERRNCFFTPCGHSATCYTCAKRIMEEENKVCPICRRLIHKLRRLFSSRDDPQGAMSEGGENS</sequence>